<evidence type="ECO:0000256" key="1">
    <source>
        <dbReference type="SAM" id="SignalP"/>
    </source>
</evidence>
<dbReference type="WBParaSite" id="MBELARI_LOCUS3385">
    <property type="protein sequence ID" value="MBELARI_LOCUS3385"/>
    <property type="gene ID" value="MBELARI_LOCUS3385"/>
</dbReference>
<evidence type="ECO:0000313" key="5">
    <source>
        <dbReference type="WBParaSite" id="MBELARI_LOCUS3385"/>
    </source>
</evidence>
<reference evidence="4 5" key="1">
    <citation type="submission" date="2024-02" db="UniProtKB">
        <authorList>
            <consortium name="WormBaseParasite"/>
        </authorList>
    </citation>
    <scope>IDENTIFICATION</scope>
</reference>
<dbReference type="Proteomes" id="UP000887575">
    <property type="component" value="Unassembled WGS sequence"/>
</dbReference>
<proteinExistence type="predicted"/>
<dbReference type="Pfam" id="PF00059">
    <property type="entry name" value="Lectin_C"/>
    <property type="match status" value="1"/>
</dbReference>
<protein>
    <recommendedName>
        <fullName evidence="2">C-type lectin domain-containing protein</fullName>
    </recommendedName>
</protein>
<feature type="chain" id="PRO_5041856453" description="C-type lectin domain-containing protein" evidence="1">
    <location>
        <begin position="27"/>
        <end position="424"/>
    </location>
</feature>
<sequence>MMPRIQARNGNILGFLLISFVGVVFGQGCPPGTVDVPGRPYCVHFTPKMTFSDAQAHCESYHGILAQPIDIYDDRLIGLVLQNYTKTGYAWVGAVQGADGILEFVNGGEAGTKHQVFGIYPFCAQNAGGFTKHLQQCIDSRGSSDPCDNYINRMECGIETVSTISKQPIRDAHLVQAFVQSFHNYINPSYLNRSFGEDCETKFTTVLDSDLHTSQDQIEVCILLHTNGRWYFADCAMSMSGICMMPKIQSCPQGWSYLSFSNACYKVVNAETAVSQPEAESLCEEMNGMLVSLTSTQEILSLLGMVLNTKGSTNDRFWTGLSCQNGAWEWSDGSPFTFDPFLENSGQRKKRDLQPVAVVEQTNGTVTSTSPMSNLTIPEAQCETGAICTLNPTIASLSGAPVFGYTFACDSFAPSNNYICKIQM</sequence>
<dbReference type="InterPro" id="IPR016186">
    <property type="entry name" value="C-type_lectin-like/link_sf"/>
</dbReference>
<keyword evidence="1" id="KW-0732">Signal</keyword>
<dbReference type="PROSITE" id="PS51257">
    <property type="entry name" value="PROKAR_LIPOPROTEIN"/>
    <property type="match status" value="1"/>
</dbReference>
<keyword evidence="3" id="KW-1185">Reference proteome</keyword>
<evidence type="ECO:0000259" key="2">
    <source>
        <dbReference type="PROSITE" id="PS50041"/>
    </source>
</evidence>
<organism evidence="3 5">
    <name type="scientific">Mesorhabditis belari</name>
    <dbReference type="NCBI Taxonomy" id="2138241"/>
    <lineage>
        <taxon>Eukaryota</taxon>
        <taxon>Metazoa</taxon>
        <taxon>Ecdysozoa</taxon>
        <taxon>Nematoda</taxon>
        <taxon>Chromadorea</taxon>
        <taxon>Rhabditida</taxon>
        <taxon>Rhabditina</taxon>
        <taxon>Rhabditomorpha</taxon>
        <taxon>Rhabditoidea</taxon>
        <taxon>Rhabditidae</taxon>
        <taxon>Mesorhabditinae</taxon>
        <taxon>Mesorhabditis</taxon>
    </lineage>
</organism>
<dbReference type="PANTHER" id="PTHR22803">
    <property type="entry name" value="MANNOSE, PHOSPHOLIPASE, LECTIN RECEPTOR RELATED"/>
    <property type="match status" value="1"/>
</dbReference>
<dbReference type="AlphaFoldDB" id="A0AAF3J8P7"/>
<evidence type="ECO:0000313" key="3">
    <source>
        <dbReference type="Proteomes" id="UP000887575"/>
    </source>
</evidence>
<dbReference type="SMART" id="SM00034">
    <property type="entry name" value="CLECT"/>
    <property type="match status" value="2"/>
</dbReference>
<feature type="domain" description="C-type lectin" evidence="2">
    <location>
        <begin position="260"/>
        <end position="347"/>
    </location>
</feature>
<dbReference type="Gene3D" id="3.10.100.10">
    <property type="entry name" value="Mannose-Binding Protein A, subunit A"/>
    <property type="match status" value="2"/>
</dbReference>
<dbReference type="WBParaSite" id="MBELARI_LOCUS11771">
    <property type="protein sequence ID" value="MBELARI_LOCUS11771"/>
    <property type="gene ID" value="MBELARI_LOCUS11771"/>
</dbReference>
<dbReference type="CDD" id="cd00037">
    <property type="entry name" value="CLECT"/>
    <property type="match status" value="2"/>
</dbReference>
<dbReference type="InterPro" id="IPR016187">
    <property type="entry name" value="CTDL_fold"/>
</dbReference>
<dbReference type="PROSITE" id="PS50041">
    <property type="entry name" value="C_TYPE_LECTIN_2"/>
    <property type="match status" value="1"/>
</dbReference>
<dbReference type="InterPro" id="IPR050111">
    <property type="entry name" value="C-type_lectin/snaclec_domain"/>
</dbReference>
<evidence type="ECO:0000313" key="4">
    <source>
        <dbReference type="WBParaSite" id="MBELARI_LOCUS11771"/>
    </source>
</evidence>
<dbReference type="InterPro" id="IPR001304">
    <property type="entry name" value="C-type_lectin-like"/>
</dbReference>
<name>A0AAF3J8P7_9BILA</name>
<accession>A0AAF3J8P7</accession>
<feature type="signal peptide" evidence="1">
    <location>
        <begin position="1"/>
        <end position="26"/>
    </location>
</feature>
<dbReference type="SUPFAM" id="SSF56436">
    <property type="entry name" value="C-type lectin-like"/>
    <property type="match status" value="2"/>
</dbReference>